<accession>A0ABR3A5N2</accession>
<feature type="compositionally biased region" description="Basic and acidic residues" evidence="1">
    <location>
        <begin position="526"/>
        <end position="536"/>
    </location>
</feature>
<evidence type="ECO:0000313" key="4">
    <source>
        <dbReference type="Proteomes" id="UP001437256"/>
    </source>
</evidence>
<dbReference type="Proteomes" id="UP001437256">
    <property type="component" value="Unassembled WGS sequence"/>
</dbReference>
<feature type="region of interest" description="Disordered" evidence="1">
    <location>
        <begin position="329"/>
        <end position="365"/>
    </location>
</feature>
<dbReference type="EMBL" id="JBBXMP010000019">
    <property type="protein sequence ID" value="KAL0068298.1"/>
    <property type="molecule type" value="Genomic_DNA"/>
</dbReference>
<feature type="region of interest" description="Disordered" evidence="1">
    <location>
        <begin position="679"/>
        <end position="702"/>
    </location>
</feature>
<feature type="region of interest" description="Disordered" evidence="1">
    <location>
        <begin position="566"/>
        <end position="625"/>
    </location>
</feature>
<gene>
    <name evidence="3" type="ORF">AAF712_004685</name>
</gene>
<feature type="transmembrane region" description="Helical" evidence="2">
    <location>
        <begin position="20"/>
        <end position="42"/>
    </location>
</feature>
<feature type="compositionally biased region" description="Basic and acidic residues" evidence="1">
    <location>
        <begin position="471"/>
        <end position="510"/>
    </location>
</feature>
<keyword evidence="2" id="KW-1133">Transmembrane helix</keyword>
<organism evidence="3 4">
    <name type="scientific">Marasmius tenuissimus</name>
    <dbReference type="NCBI Taxonomy" id="585030"/>
    <lineage>
        <taxon>Eukaryota</taxon>
        <taxon>Fungi</taxon>
        <taxon>Dikarya</taxon>
        <taxon>Basidiomycota</taxon>
        <taxon>Agaricomycotina</taxon>
        <taxon>Agaricomycetes</taxon>
        <taxon>Agaricomycetidae</taxon>
        <taxon>Agaricales</taxon>
        <taxon>Marasmiineae</taxon>
        <taxon>Marasmiaceae</taxon>
        <taxon>Marasmius</taxon>
    </lineage>
</organism>
<feature type="compositionally biased region" description="Basic and acidic residues" evidence="1">
    <location>
        <begin position="742"/>
        <end position="768"/>
    </location>
</feature>
<feature type="compositionally biased region" description="Low complexity" evidence="1">
    <location>
        <begin position="679"/>
        <end position="693"/>
    </location>
</feature>
<feature type="region of interest" description="Disordered" evidence="1">
    <location>
        <begin position="526"/>
        <end position="548"/>
    </location>
</feature>
<feature type="compositionally biased region" description="Basic residues" evidence="1">
    <location>
        <begin position="597"/>
        <end position="613"/>
    </location>
</feature>
<feature type="compositionally biased region" description="Polar residues" evidence="1">
    <location>
        <begin position="433"/>
        <end position="444"/>
    </location>
</feature>
<evidence type="ECO:0000256" key="2">
    <source>
        <dbReference type="SAM" id="Phobius"/>
    </source>
</evidence>
<name>A0ABR3A5N2_9AGAR</name>
<proteinExistence type="predicted"/>
<feature type="region of interest" description="Disordered" evidence="1">
    <location>
        <begin position="736"/>
        <end position="768"/>
    </location>
</feature>
<feature type="compositionally biased region" description="Basic and acidic residues" evidence="1">
    <location>
        <begin position="405"/>
        <end position="416"/>
    </location>
</feature>
<keyword evidence="2" id="KW-0472">Membrane</keyword>
<feature type="region of interest" description="Disordered" evidence="1">
    <location>
        <begin position="405"/>
        <end position="424"/>
    </location>
</feature>
<evidence type="ECO:0000256" key="1">
    <source>
        <dbReference type="SAM" id="MobiDB-lite"/>
    </source>
</evidence>
<evidence type="ECO:0000313" key="3">
    <source>
        <dbReference type="EMBL" id="KAL0068298.1"/>
    </source>
</evidence>
<feature type="compositionally biased region" description="Polar residues" evidence="1">
    <location>
        <begin position="537"/>
        <end position="546"/>
    </location>
</feature>
<feature type="region of interest" description="Disordered" evidence="1">
    <location>
        <begin position="433"/>
        <end position="510"/>
    </location>
</feature>
<feature type="compositionally biased region" description="Low complexity" evidence="1">
    <location>
        <begin position="586"/>
        <end position="596"/>
    </location>
</feature>
<feature type="region of interest" description="Disordered" evidence="1">
    <location>
        <begin position="373"/>
        <end position="392"/>
    </location>
</feature>
<protein>
    <submittedName>
        <fullName evidence="3">Uncharacterized protein</fullName>
    </submittedName>
</protein>
<keyword evidence="4" id="KW-1185">Reference proteome</keyword>
<sequence>MAVMSAMLSTVSSATEQSHALTVGFGVGAGFCSLVAGSIGFYEHLFVRSSQDKQDTERGRVTIELQTPESIGVIHGAEVSIATGIERGGLRALHASRQSPYAPYDPSTRSITSRKGITRRRQVGAQATVSTAPLENLKGKFGSARSTPQFTALLDLAIDVVRAAEAVDTNRAAFRSLAREVSALAHNLVDMCSEQTQEDMQTSADEDPTQAYFDTVIRSRSHRHFGGAEGMQHTLAHARGKGQHKGFYEELGLHTAPVKTLSAAPARWHAPIPGLSVADGERSAALSSHRNSEIGLVVEPTVIRVYSKDDNSRKLDIPSSLQSRLKIVNQPSVPPEMKPRSLSTEPDLSLPHGTGSATSSGLETGAELRNRVTGSTMSVDKPSRASTPGFPVADAHLVGGKRRGELGHAFTDHPSEYETEGWGMGPQIQVQQRIPGRHTSQSTDDVPKANASHGTAELTARLRGHLSHHSISRDKRKQEREYEREPEREAEKRKWREVADEKHQKAETQRQRWIDEEIDGERIESDKRYMRRKEQANRSYSTNLNSGKRGRGERLWYRRCGGRWDSRSPDGRRYSPSPRGRRRRPSASSSLASSSRSRSRSSPRTRSRSRSRSQTRPQKSPVLHPLWKALFATDSRTASPTPSTGLFNLVAADPKGGASFLFNHFIPSSTVNVTTISSATTSTSSGTGEIETSPYSAPLSDDMSSELRGLDHALHDLRQSLDPRREIKSVFSEPFSSIRGTLEQHKPGRRDSDRSPIKGRRIFIDPKA</sequence>
<keyword evidence="2" id="KW-0812">Transmembrane</keyword>
<reference evidence="3 4" key="1">
    <citation type="submission" date="2024-05" db="EMBL/GenBank/DDBJ databases">
        <title>A draft genome resource for the thread blight pathogen Marasmius tenuissimus strain MS-2.</title>
        <authorList>
            <person name="Yulfo-Soto G.E."/>
            <person name="Baruah I.K."/>
            <person name="Amoako-Attah I."/>
            <person name="Bukari Y."/>
            <person name="Meinhardt L.W."/>
            <person name="Bailey B.A."/>
            <person name="Cohen S.P."/>
        </authorList>
    </citation>
    <scope>NUCLEOTIDE SEQUENCE [LARGE SCALE GENOMIC DNA]</scope>
    <source>
        <strain evidence="3 4">MS-2</strain>
    </source>
</reference>
<comment type="caution">
    <text evidence="3">The sequence shown here is derived from an EMBL/GenBank/DDBJ whole genome shotgun (WGS) entry which is preliminary data.</text>
</comment>